<dbReference type="PIRSF" id="PIRSF000355">
    <property type="entry name" value="NrdB"/>
    <property type="match status" value="1"/>
</dbReference>
<comment type="catalytic activity">
    <reaction evidence="2">
        <text>a 2'-deoxyribonucleoside 5'-diphosphate + [thioredoxin]-disulfide + H2O = a ribonucleoside 5'-diphosphate + [thioredoxin]-dithiol</text>
        <dbReference type="Rhea" id="RHEA:23252"/>
        <dbReference type="Rhea" id="RHEA-COMP:10698"/>
        <dbReference type="Rhea" id="RHEA-COMP:10700"/>
        <dbReference type="ChEBI" id="CHEBI:15377"/>
        <dbReference type="ChEBI" id="CHEBI:29950"/>
        <dbReference type="ChEBI" id="CHEBI:50058"/>
        <dbReference type="ChEBI" id="CHEBI:57930"/>
        <dbReference type="ChEBI" id="CHEBI:73316"/>
        <dbReference type="EC" id="1.17.4.1"/>
    </reaction>
</comment>
<dbReference type="CDD" id="cd01049">
    <property type="entry name" value="RNRR2"/>
    <property type="match status" value="1"/>
</dbReference>
<keyword evidence="2 3" id="KW-0479">Metal-binding</keyword>
<dbReference type="EC" id="1.17.4.1" evidence="2"/>
<dbReference type="RefSeq" id="WP_114544507.1">
    <property type="nucleotide sequence ID" value="NZ_QQBG01000020.1"/>
</dbReference>
<dbReference type="Pfam" id="PF00268">
    <property type="entry name" value="Ribonuc_red_sm"/>
    <property type="match status" value="1"/>
</dbReference>
<reference evidence="4 5" key="1">
    <citation type="submission" date="2018-07" db="EMBL/GenBank/DDBJ databases">
        <title>Comparative genomics of the Candidatus Parilichlamydiaceae reveals evidence of convergent evolution and genome reduction in the phylum Chlamydiae.</title>
        <authorList>
            <person name="Taylor-Brown A."/>
            <person name="Polkinghorne A."/>
        </authorList>
    </citation>
    <scope>NUCLEOTIDE SEQUENCE [LARGE SCALE GENOMIC DNA]</scope>
    <source>
        <strain evidence="4 5">Hat2</strain>
    </source>
</reference>
<feature type="binding site" evidence="3">
    <location>
        <position position="144"/>
    </location>
    <ligand>
        <name>Fe cation</name>
        <dbReference type="ChEBI" id="CHEBI:24875"/>
        <label>1</label>
    </ligand>
</feature>
<gene>
    <name evidence="4" type="ORF">HAT2_00575</name>
</gene>
<keyword evidence="5" id="KW-1185">Reference proteome</keyword>
<feature type="binding site" evidence="3">
    <location>
        <position position="250"/>
    </location>
    <ligand>
        <name>Fe cation</name>
        <dbReference type="ChEBI" id="CHEBI:24875"/>
        <label>2</label>
    </ligand>
</feature>
<keyword evidence="2 3" id="KW-0408">Iron</keyword>
<dbReference type="Proteomes" id="UP000253816">
    <property type="component" value="Unassembled WGS sequence"/>
</dbReference>
<evidence type="ECO:0000256" key="1">
    <source>
        <dbReference type="ARBA" id="ARBA00009303"/>
    </source>
</evidence>
<dbReference type="InterPro" id="IPR009078">
    <property type="entry name" value="Ferritin-like_SF"/>
</dbReference>
<accession>A0A369K9N9</accession>
<feature type="binding site" evidence="3">
    <location>
        <position position="253"/>
    </location>
    <ligand>
        <name>Fe cation</name>
        <dbReference type="ChEBI" id="CHEBI:24875"/>
        <label>2</label>
    </ligand>
</feature>
<dbReference type="InterPro" id="IPR012348">
    <property type="entry name" value="RNR-like"/>
</dbReference>
<feature type="binding site" evidence="3">
    <location>
        <position position="144"/>
    </location>
    <ligand>
        <name>Fe cation</name>
        <dbReference type="ChEBI" id="CHEBI:24875"/>
        <label>2</label>
    </ligand>
</feature>
<protein>
    <recommendedName>
        <fullName evidence="2">Ribonucleoside-diphosphate reductase subunit beta</fullName>
        <ecNumber evidence="2">1.17.4.1</ecNumber>
    </recommendedName>
</protein>
<evidence type="ECO:0000313" key="5">
    <source>
        <dbReference type="Proteomes" id="UP000253816"/>
    </source>
</evidence>
<dbReference type="PANTHER" id="PTHR23409:SF18">
    <property type="entry name" value="RIBONUCLEOSIDE-DIPHOSPHATE REDUCTASE SUBUNIT M2"/>
    <property type="match status" value="1"/>
</dbReference>
<dbReference type="UniPathway" id="UPA00326"/>
<dbReference type="Gene3D" id="1.10.620.20">
    <property type="entry name" value="Ribonucleotide Reductase, subunit A"/>
    <property type="match status" value="1"/>
</dbReference>
<evidence type="ECO:0000256" key="2">
    <source>
        <dbReference type="PIRNR" id="PIRNR000355"/>
    </source>
</evidence>
<keyword evidence="2" id="KW-0560">Oxidoreductase</keyword>
<sequence>MEKYTDVNAVPGESPGTIVYTVGNRRYVLDEAQAKAAFQEKRVINGRNSSEFNVLPLKYSWAYDLYKKMDANHWLPNEIPMFDDVTHWTTEGFLNSVERNIVKFGLGYFSASEGLIGDCGYAVIRENLCAPELKMVVGRHVHEENIHTESLLYMISSLGINPHEVTAMFLSLDSIKDKNDLIMKGMPYLKKDIDLKKTENKKLFAKAIFALTQVMEGAQFWALFLPILHLCRVGKMPGIGQMFRYTLRDESNHIELGRCLLLELFREEPDILDDAFIQDCSQFLLEAMNTEFRFVEDLLPEPLPGLSQKDLKNFVCYNANRRLLDLNWEPVVRFEGQLVMENPLDWASEMIYLKKNENFFETRVTEYTKVSKLQGVDEESDLFEGIVC</sequence>
<comment type="similarity">
    <text evidence="1 2">Belongs to the ribonucleoside diphosphate reductase small chain family.</text>
</comment>
<dbReference type="InterPro" id="IPR000358">
    <property type="entry name" value="RNR_small_fam"/>
</dbReference>
<comment type="caution">
    <text evidence="4">The sequence shown here is derived from an EMBL/GenBank/DDBJ whole genome shotgun (WGS) entry which is preliminary data.</text>
</comment>
<dbReference type="OrthoDB" id="9766544at2"/>
<dbReference type="GO" id="GO:0046872">
    <property type="term" value="F:metal ion binding"/>
    <property type="evidence" value="ECO:0007669"/>
    <property type="project" value="UniProtKB-KW"/>
</dbReference>
<dbReference type="PANTHER" id="PTHR23409">
    <property type="entry name" value="RIBONUCLEOSIDE-DIPHOSPHATE REDUCTASE SMALL CHAIN"/>
    <property type="match status" value="1"/>
</dbReference>
<dbReference type="SUPFAM" id="SSF47240">
    <property type="entry name" value="Ferritin-like"/>
    <property type="match status" value="1"/>
</dbReference>
<comment type="cofactor">
    <cofactor evidence="2 3">
        <name>Fe cation</name>
        <dbReference type="ChEBI" id="CHEBI:24875"/>
    </cofactor>
    <text evidence="2 3">Binds 2 iron ions per subunit.</text>
</comment>
<proteinExistence type="inferred from homology"/>
<evidence type="ECO:0000313" key="4">
    <source>
        <dbReference type="EMBL" id="RDB31319.1"/>
    </source>
</evidence>
<dbReference type="EMBL" id="QQBG01000020">
    <property type="protein sequence ID" value="RDB31319.1"/>
    <property type="molecule type" value="Genomic_DNA"/>
</dbReference>
<feature type="binding site" evidence="3">
    <location>
        <position position="113"/>
    </location>
    <ligand>
        <name>Fe cation</name>
        <dbReference type="ChEBI" id="CHEBI:24875"/>
        <label>1</label>
    </ligand>
</feature>
<dbReference type="InterPro" id="IPR033909">
    <property type="entry name" value="RNR_small"/>
</dbReference>
<organism evidence="4 5">
    <name type="scientific">Candidatus Similichlamydia laticola</name>
    <dbReference type="NCBI Taxonomy" id="2170265"/>
    <lineage>
        <taxon>Bacteria</taxon>
        <taxon>Pseudomonadati</taxon>
        <taxon>Chlamydiota</taxon>
        <taxon>Chlamydiia</taxon>
        <taxon>Parachlamydiales</taxon>
        <taxon>Candidatus Parilichlamydiaceae</taxon>
        <taxon>Candidatus Similichlamydia</taxon>
    </lineage>
</organism>
<feature type="binding site" evidence="3">
    <location>
        <position position="147"/>
    </location>
    <ligand>
        <name>Fe cation</name>
        <dbReference type="ChEBI" id="CHEBI:24875"/>
        <label>1</label>
    </ligand>
</feature>
<evidence type="ECO:0000256" key="3">
    <source>
        <dbReference type="PIRSR" id="PIRSR000355-2"/>
    </source>
</evidence>
<dbReference type="AlphaFoldDB" id="A0A369K9N9"/>
<comment type="function">
    <text evidence="2">Provides the precursors necessary for DNA synthesis. Catalyzes the biosynthesis of deoxyribonucleotides from the corresponding ribonucleotides.</text>
</comment>
<dbReference type="GO" id="GO:0009263">
    <property type="term" value="P:deoxyribonucleotide biosynthetic process"/>
    <property type="evidence" value="ECO:0007669"/>
    <property type="project" value="UniProtKB-KW"/>
</dbReference>
<keyword evidence="2" id="KW-0215">Deoxyribonucleotide synthesis</keyword>
<name>A0A369K9N9_9BACT</name>
<feature type="binding site" evidence="3">
    <location>
        <position position="216"/>
    </location>
    <ligand>
        <name>Fe cation</name>
        <dbReference type="ChEBI" id="CHEBI:24875"/>
        <label>2</label>
    </ligand>
</feature>
<dbReference type="GO" id="GO:0004748">
    <property type="term" value="F:ribonucleoside-diphosphate reductase activity, thioredoxin disulfide as acceptor"/>
    <property type="evidence" value="ECO:0007669"/>
    <property type="project" value="UniProtKB-EC"/>
</dbReference>